<evidence type="ECO:0000256" key="7">
    <source>
        <dbReference type="ARBA" id="ARBA00012927"/>
    </source>
</evidence>
<dbReference type="PANTHER" id="PTHR30387:SF2">
    <property type="entry name" value="MANNONATE DEHYDRATASE"/>
    <property type="match status" value="1"/>
</dbReference>
<proteinExistence type="inferred from homology"/>
<dbReference type="EC" id="4.2.1.8" evidence="7"/>
<comment type="cofactor">
    <cofactor evidence="2">
        <name>Mn(2+)</name>
        <dbReference type="ChEBI" id="CHEBI:29035"/>
    </cofactor>
</comment>
<comment type="pathway">
    <text evidence="5">Carbohydrate metabolism; pentose and glucuronate interconversion.</text>
</comment>
<comment type="cofactor">
    <cofactor evidence="3">
        <name>Fe(2+)</name>
        <dbReference type="ChEBI" id="CHEBI:29033"/>
    </cofactor>
</comment>
<name>A0A382V0B2_9ZZZZ</name>
<organism evidence="11">
    <name type="scientific">marine metagenome</name>
    <dbReference type="NCBI Taxonomy" id="408172"/>
    <lineage>
        <taxon>unclassified sequences</taxon>
        <taxon>metagenomes</taxon>
        <taxon>ecological metagenomes</taxon>
    </lineage>
</organism>
<evidence type="ECO:0000256" key="6">
    <source>
        <dbReference type="ARBA" id="ARBA00007389"/>
    </source>
</evidence>
<reference evidence="11" key="1">
    <citation type="submission" date="2018-05" db="EMBL/GenBank/DDBJ databases">
        <authorList>
            <person name="Lanie J.A."/>
            <person name="Ng W.-L."/>
            <person name="Kazmierczak K.M."/>
            <person name="Andrzejewski T.M."/>
            <person name="Davidsen T.M."/>
            <person name="Wayne K.J."/>
            <person name="Tettelin H."/>
            <person name="Glass J.I."/>
            <person name="Rusch D."/>
            <person name="Podicherti R."/>
            <person name="Tsui H.-C.T."/>
            <person name="Winkler M.E."/>
        </authorList>
    </citation>
    <scope>NUCLEOTIDE SEQUENCE</scope>
</reference>
<protein>
    <recommendedName>
        <fullName evidence="7">mannonate dehydratase</fullName>
        <ecNumber evidence="7">4.2.1.8</ecNumber>
    </recommendedName>
</protein>
<comment type="similarity">
    <text evidence="6">Belongs to the mannonate dehydratase family.</text>
</comment>
<dbReference type="GO" id="GO:0030145">
    <property type="term" value="F:manganese ion binding"/>
    <property type="evidence" value="ECO:0007669"/>
    <property type="project" value="TreeGrafter"/>
</dbReference>
<evidence type="ECO:0000256" key="10">
    <source>
        <dbReference type="ARBA" id="ARBA00023239"/>
    </source>
</evidence>
<sequence length="273" mass="31160">MFKPEVPMHVGTQQFNTSAEDMEYLARHGVFNKNENFITFHRTYGWDVDELVHKKETCASYGIEMEMVALPCAQMDVNGGPVPNYMLGNREEGDREIDLVCNMIGQAAEAGIPAIKYYLCEMENQRTESTPPGRGGSIYSTWNLEEARDSEPMYETPVTAEMNWERITYFLERVIPVATEYKVRMACHPCDPWLPPGFLGVDRVLGGAEGFKRFVEICPSPYHGVNLCLGCMAESSEDPRNEVPEIIRYFGERKKIFLCHFRNIIGGKNKFQE</sequence>
<keyword evidence="10" id="KW-0456">Lyase</keyword>
<evidence type="ECO:0000313" key="11">
    <source>
        <dbReference type="EMBL" id="SVD39341.1"/>
    </source>
</evidence>
<accession>A0A382V0B2</accession>
<dbReference type="PANTHER" id="PTHR30387">
    <property type="entry name" value="MANNONATE DEHYDRATASE"/>
    <property type="match status" value="1"/>
</dbReference>
<dbReference type="GO" id="GO:0042840">
    <property type="term" value="P:D-glucuronate catabolic process"/>
    <property type="evidence" value="ECO:0007669"/>
    <property type="project" value="TreeGrafter"/>
</dbReference>
<keyword evidence="8" id="KW-0408">Iron</keyword>
<comment type="catalytic activity">
    <reaction evidence="1">
        <text>D-mannonate = 2-dehydro-3-deoxy-D-gluconate + H2O</text>
        <dbReference type="Rhea" id="RHEA:20097"/>
        <dbReference type="ChEBI" id="CHEBI:15377"/>
        <dbReference type="ChEBI" id="CHEBI:17767"/>
        <dbReference type="ChEBI" id="CHEBI:57990"/>
        <dbReference type="EC" id="4.2.1.8"/>
    </reaction>
</comment>
<comment type="function">
    <text evidence="4">Catalyzes the dehydration of D-mannonate.</text>
</comment>
<dbReference type="Pfam" id="PF03786">
    <property type="entry name" value="UxuA"/>
    <property type="match status" value="1"/>
</dbReference>
<evidence type="ECO:0000256" key="9">
    <source>
        <dbReference type="ARBA" id="ARBA00023211"/>
    </source>
</evidence>
<dbReference type="Gene3D" id="3.20.20.150">
    <property type="entry name" value="Divalent-metal-dependent TIM barrel enzymes"/>
    <property type="match status" value="1"/>
</dbReference>
<evidence type="ECO:0000256" key="1">
    <source>
        <dbReference type="ARBA" id="ARBA00001794"/>
    </source>
</evidence>
<dbReference type="GO" id="GO:0008198">
    <property type="term" value="F:ferrous iron binding"/>
    <property type="evidence" value="ECO:0007669"/>
    <property type="project" value="TreeGrafter"/>
</dbReference>
<dbReference type="GO" id="GO:0008927">
    <property type="term" value="F:mannonate dehydratase activity"/>
    <property type="evidence" value="ECO:0007669"/>
    <property type="project" value="UniProtKB-EC"/>
</dbReference>
<keyword evidence="9" id="KW-0464">Manganese</keyword>
<evidence type="ECO:0000256" key="5">
    <source>
        <dbReference type="ARBA" id="ARBA00004892"/>
    </source>
</evidence>
<feature type="non-terminal residue" evidence="11">
    <location>
        <position position="273"/>
    </location>
</feature>
<dbReference type="AlphaFoldDB" id="A0A382V0B2"/>
<gene>
    <name evidence="11" type="ORF">METZ01_LOCUS392195</name>
</gene>
<dbReference type="InterPro" id="IPR036237">
    <property type="entry name" value="Xyl_isomerase-like_sf"/>
</dbReference>
<dbReference type="EMBL" id="UINC01147806">
    <property type="protein sequence ID" value="SVD39341.1"/>
    <property type="molecule type" value="Genomic_DNA"/>
</dbReference>
<dbReference type="SUPFAM" id="SSF51658">
    <property type="entry name" value="Xylose isomerase-like"/>
    <property type="match status" value="1"/>
</dbReference>
<dbReference type="InterPro" id="IPR004628">
    <property type="entry name" value="Man_deHydtase"/>
</dbReference>
<evidence type="ECO:0000256" key="8">
    <source>
        <dbReference type="ARBA" id="ARBA00023004"/>
    </source>
</evidence>
<evidence type="ECO:0000256" key="4">
    <source>
        <dbReference type="ARBA" id="ARBA00002713"/>
    </source>
</evidence>
<evidence type="ECO:0000256" key="2">
    <source>
        <dbReference type="ARBA" id="ARBA00001936"/>
    </source>
</evidence>
<evidence type="ECO:0000256" key="3">
    <source>
        <dbReference type="ARBA" id="ARBA00001954"/>
    </source>
</evidence>